<comment type="caution">
    <text evidence="2">The sequence shown here is derived from an EMBL/GenBank/DDBJ whole genome shotgun (WGS) entry which is preliminary data.</text>
</comment>
<accession>A0ABP9DWF4</accession>
<dbReference type="RefSeq" id="WP_345294408.1">
    <property type="nucleotide sequence ID" value="NZ_BAABJY010000001.1"/>
</dbReference>
<proteinExistence type="predicted"/>
<protein>
    <recommendedName>
        <fullName evidence="4">DUF4124 domain-containing protein</fullName>
    </recommendedName>
</protein>
<organism evidence="2 3">
    <name type="scientific">Luteimonas vadosa</name>
    <dbReference type="NCBI Taxonomy" id="1165507"/>
    <lineage>
        <taxon>Bacteria</taxon>
        <taxon>Pseudomonadati</taxon>
        <taxon>Pseudomonadota</taxon>
        <taxon>Gammaproteobacteria</taxon>
        <taxon>Lysobacterales</taxon>
        <taxon>Lysobacteraceae</taxon>
        <taxon>Luteimonas</taxon>
    </lineage>
</organism>
<evidence type="ECO:0000313" key="2">
    <source>
        <dbReference type="EMBL" id="GAA4860232.1"/>
    </source>
</evidence>
<feature type="region of interest" description="Disordered" evidence="1">
    <location>
        <begin position="124"/>
        <end position="147"/>
    </location>
</feature>
<evidence type="ECO:0000313" key="3">
    <source>
        <dbReference type="Proteomes" id="UP001501323"/>
    </source>
</evidence>
<gene>
    <name evidence="2" type="ORF">GCM10023332_10290</name>
</gene>
<reference evidence="3" key="1">
    <citation type="journal article" date="2019" name="Int. J. Syst. Evol. Microbiol.">
        <title>The Global Catalogue of Microorganisms (GCM) 10K type strain sequencing project: providing services to taxonomists for standard genome sequencing and annotation.</title>
        <authorList>
            <consortium name="The Broad Institute Genomics Platform"/>
            <consortium name="The Broad Institute Genome Sequencing Center for Infectious Disease"/>
            <person name="Wu L."/>
            <person name="Ma J."/>
        </authorList>
    </citation>
    <scope>NUCLEOTIDE SEQUENCE [LARGE SCALE GENOMIC DNA]</scope>
    <source>
        <strain evidence="3">JCM 18392</strain>
    </source>
</reference>
<dbReference type="Proteomes" id="UP001501323">
    <property type="component" value="Unassembled WGS sequence"/>
</dbReference>
<evidence type="ECO:0008006" key="4">
    <source>
        <dbReference type="Google" id="ProtNLM"/>
    </source>
</evidence>
<keyword evidence="3" id="KW-1185">Reference proteome</keyword>
<sequence>MPLVLILPGFFGATPLAQAQVKRCSLPDGTPLYTDRRCADLGAVERVPRESPGGGAKLPYRGGCTRQLQDLIFELGSAIDAGDANRLASLYHWPGLSSRTGYAVVGRLEAIARRPLVDLRALHAPSTQGGDGAADPAPDYYPQSTTRRRPIGLRIEQTLSDGVTPARTTFSLRRHMGCWWISL</sequence>
<dbReference type="EMBL" id="BAABJY010000001">
    <property type="protein sequence ID" value="GAA4860232.1"/>
    <property type="molecule type" value="Genomic_DNA"/>
</dbReference>
<name>A0ABP9DWF4_9GAMM</name>
<evidence type="ECO:0000256" key="1">
    <source>
        <dbReference type="SAM" id="MobiDB-lite"/>
    </source>
</evidence>